<protein>
    <submittedName>
        <fullName evidence="1">Type VI secretion system tube protein Hcp</fullName>
    </submittedName>
</protein>
<dbReference type="RefSeq" id="WP_226751893.1">
    <property type="nucleotide sequence ID" value="NZ_JAEINI020000010.1"/>
</dbReference>
<keyword evidence="2" id="KW-1185">Reference proteome</keyword>
<proteinExistence type="predicted"/>
<dbReference type="InterPro" id="IPR036624">
    <property type="entry name" value="Hcp1-lik_sf"/>
</dbReference>
<organism evidence="1 2">
    <name type="scientific">Alishewanella maricola</name>
    <dbReference type="NCBI Taxonomy" id="2795740"/>
    <lineage>
        <taxon>Bacteria</taxon>
        <taxon>Pseudomonadati</taxon>
        <taxon>Pseudomonadota</taxon>
        <taxon>Gammaproteobacteria</taxon>
        <taxon>Alteromonadales</taxon>
        <taxon>Alteromonadaceae</taxon>
        <taxon>Alishewanella</taxon>
    </lineage>
</organism>
<dbReference type="InterPro" id="IPR053165">
    <property type="entry name" value="HSI-I_assembly_Hcp1"/>
</dbReference>
<evidence type="ECO:0000313" key="1">
    <source>
        <dbReference type="EMBL" id="MCB5227835.1"/>
    </source>
</evidence>
<sequence length="188" mass="19783">MKTINPLSKSLLTIVTATSLLLTPIVSYAAVDIFLEIDGIVGETQDAKNSGAMDILAWSEGLSNSGSTHMSAGGGAGKASFTDLNFTKYLDSASPALRLLVANGGRVEKATLIARRAGGSATQYFKIEMKNVIVTSFSAGGSGGEDRLTENVSLNFAEVTWTYYPIDRFGNPLAPISTGWNIAANVQL</sequence>
<dbReference type="PANTHER" id="PTHR36152">
    <property type="entry name" value="CYTOPLASMIC PROTEIN-RELATED"/>
    <property type="match status" value="1"/>
</dbReference>
<evidence type="ECO:0000313" key="2">
    <source>
        <dbReference type="Proteomes" id="UP000633814"/>
    </source>
</evidence>
<name>A0ABS8C6S9_9ALTE</name>
<dbReference type="PANTHER" id="PTHR36152:SF1">
    <property type="entry name" value="UBIQUITIN-LIKE DOMAIN-CONTAINING PROTEIN"/>
    <property type="match status" value="1"/>
</dbReference>
<dbReference type="EMBL" id="JAEINI020000010">
    <property type="protein sequence ID" value="MCB5227835.1"/>
    <property type="molecule type" value="Genomic_DNA"/>
</dbReference>
<accession>A0ABS8C6S9</accession>
<dbReference type="InterPro" id="IPR008514">
    <property type="entry name" value="T6SS_Hcp"/>
</dbReference>
<reference evidence="1 2" key="1">
    <citation type="submission" date="2021-10" db="EMBL/GenBank/DDBJ databases">
        <title>Alishewanella koreense sp. nov. isolated from seawater of southwestern coast in South Korea and the proposal for the reclassification of Rheinheimera perlucida and Rheinheimera tuosuensis as Arsukibacterium perlucida and Arsukibacterium tuosuensis.</title>
        <authorList>
            <person name="Kim K.H."/>
            <person name="Ruan W."/>
            <person name="Kim K.R."/>
            <person name="Baek J.H."/>
            <person name="Jeon C.O."/>
        </authorList>
    </citation>
    <scope>NUCLEOTIDE SEQUENCE [LARGE SCALE GENOMIC DNA]</scope>
    <source>
        <strain evidence="1 2">16-MA</strain>
    </source>
</reference>
<comment type="caution">
    <text evidence="1">The sequence shown here is derived from an EMBL/GenBank/DDBJ whole genome shotgun (WGS) entry which is preliminary data.</text>
</comment>
<dbReference type="Proteomes" id="UP000633814">
    <property type="component" value="Unassembled WGS sequence"/>
</dbReference>
<dbReference type="Pfam" id="PF05638">
    <property type="entry name" value="T6SS_HCP"/>
    <property type="match status" value="1"/>
</dbReference>
<gene>
    <name evidence="1" type="ORF">JAO78_013540</name>
</gene>
<dbReference type="Gene3D" id="2.30.110.20">
    <property type="entry name" value="Hcp1-like"/>
    <property type="match status" value="1"/>
</dbReference>
<dbReference type="SUPFAM" id="SSF141452">
    <property type="entry name" value="Hcp1-like"/>
    <property type="match status" value="1"/>
</dbReference>